<dbReference type="EMBL" id="KZ857389">
    <property type="protein sequence ID" value="RDX52668.1"/>
    <property type="molecule type" value="Genomic_DNA"/>
</dbReference>
<evidence type="ECO:0000313" key="2">
    <source>
        <dbReference type="Proteomes" id="UP000256964"/>
    </source>
</evidence>
<proteinExistence type="predicted"/>
<keyword evidence="2" id="KW-1185">Reference proteome</keyword>
<protein>
    <recommendedName>
        <fullName evidence="3">HNH nuclease domain-containing protein</fullName>
    </recommendedName>
</protein>
<dbReference type="OrthoDB" id="2793280at2759"/>
<dbReference type="Proteomes" id="UP000256964">
    <property type="component" value="Unassembled WGS sequence"/>
</dbReference>
<reference evidence="1 2" key="1">
    <citation type="journal article" date="2018" name="Biotechnol. Biofuels">
        <title>Integrative visual omics of the white-rot fungus Polyporus brumalis exposes the biotechnological potential of its oxidative enzymes for delignifying raw plant biomass.</title>
        <authorList>
            <person name="Miyauchi S."/>
            <person name="Rancon A."/>
            <person name="Drula E."/>
            <person name="Hage H."/>
            <person name="Chaduli D."/>
            <person name="Favel A."/>
            <person name="Grisel S."/>
            <person name="Henrissat B."/>
            <person name="Herpoel-Gimbert I."/>
            <person name="Ruiz-Duenas F.J."/>
            <person name="Chevret D."/>
            <person name="Hainaut M."/>
            <person name="Lin J."/>
            <person name="Wang M."/>
            <person name="Pangilinan J."/>
            <person name="Lipzen A."/>
            <person name="Lesage-Meessen L."/>
            <person name="Navarro D."/>
            <person name="Riley R."/>
            <person name="Grigoriev I.V."/>
            <person name="Zhou S."/>
            <person name="Raouche S."/>
            <person name="Rosso M.N."/>
        </authorList>
    </citation>
    <scope>NUCLEOTIDE SEQUENCE [LARGE SCALE GENOMIC DNA]</scope>
    <source>
        <strain evidence="1 2">BRFM 1820</strain>
    </source>
</reference>
<evidence type="ECO:0000313" key="1">
    <source>
        <dbReference type="EMBL" id="RDX52668.1"/>
    </source>
</evidence>
<evidence type="ECO:0008006" key="3">
    <source>
        <dbReference type="Google" id="ProtNLM"/>
    </source>
</evidence>
<name>A0A371DJJ3_9APHY</name>
<organism evidence="1 2">
    <name type="scientific">Lentinus brumalis</name>
    <dbReference type="NCBI Taxonomy" id="2498619"/>
    <lineage>
        <taxon>Eukaryota</taxon>
        <taxon>Fungi</taxon>
        <taxon>Dikarya</taxon>
        <taxon>Basidiomycota</taxon>
        <taxon>Agaricomycotina</taxon>
        <taxon>Agaricomycetes</taxon>
        <taxon>Polyporales</taxon>
        <taxon>Polyporaceae</taxon>
        <taxon>Lentinus</taxon>
    </lineage>
</organism>
<dbReference type="AlphaFoldDB" id="A0A371DJJ3"/>
<accession>A0A371DJJ3</accession>
<gene>
    <name evidence="1" type="ORF">OH76DRAFT_1553931</name>
</gene>
<sequence length="283" mass="33527">MARYGHDREAEAGIDDTANIISLRCDVRDCLVRHGFVLHPHPHPKPAKNGSRISAISRRYVSYVVEWGETEYADLFHGRAATMPEHVHVAEQFLYARFAHTVIQLLRRHELYWEWDPAATVPVQTDITRTQEARRSRMRAEQEWRRKWKETKRALAERYRDRGSRSGSDEDEDEAYAKPVFHPDIAAQDKEWETTWHKIFPRFREEVEHPPDGDLYGVWTHPETPRMDRLRDEYIQNNPQVWQTTTTAPGSVRPKTDYEALFYVMPCEKDSRFFFDSYNDRGH</sequence>